<gene>
    <name evidence="1" type="ORF">SAMN06295960_3561</name>
</gene>
<reference evidence="1 2" key="1">
    <citation type="submission" date="2017-04" db="EMBL/GenBank/DDBJ databases">
        <authorList>
            <person name="Afonso C.L."/>
            <person name="Miller P.J."/>
            <person name="Scott M.A."/>
            <person name="Spackman E."/>
            <person name="Goraichik I."/>
            <person name="Dimitrov K.M."/>
            <person name="Suarez D.L."/>
            <person name="Swayne D.E."/>
        </authorList>
    </citation>
    <scope>NUCLEOTIDE SEQUENCE [LARGE SCALE GENOMIC DNA]</scope>
    <source>
        <strain evidence="1 2">11</strain>
    </source>
</reference>
<accession>A0A1X7LJB5</accession>
<evidence type="ECO:0000313" key="1">
    <source>
        <dbReference type="EMBL" id="SMG53760.1"/>
    </source>
</evidence>
<keyword evidence="2" id="KW-1185">Reference proteome</keyword>
<organism evidence="1 2">
    <name type="scientific">Paenibacillus aquistagni</name>
    <dbReference type="NCBI Taxonomy" id="1852522"/>
    <lineage>
        <taxon>Bacteria</taxon>
        <taxon>Bacillati</taxon>
        <taxon>Bacillota</taxon>
        <taxon>Bacilli</taxon>
        <taxon>Bacillales</taxon>
        <taxon>Paenibacillaceae</taxon>
        <taxon>Paenibacillus</taxon>
    </lineage>
</organism>
<name>A0A1X7LJB5_9BACL</name>
<sequence>MLDVHPIELCFSSKGAFWSEVLKQELPSDEGNDPCIG</sequence>
<proteinExistence type="predicted"/>
<dbReference type="EMBL" id="FXAZ01000005">
    <property type="protein sequence ID" value="SMG53760.1"/>
    <property type="molecule type" value="Genomic_DNA"/>
</dbReference>
<dbReference type="AlphaFoldDB" id="A0A1X7LJB5"/>
<dbReference type="STRING" id="1852522.SAMN06295960_3561"/>
<dbReference type="Proteomes" id="UP000193834">
    <property type="component" value="Unassembled WGS sequence"/>
</dbReference>
<evidence type="ECO:0000313" key="2">
    <source>
        <dbReference type="Proteomes" id="UP000193834"/>
    </source>
</evidence>
<protein>
    <submittedName>
        <fullName evidence="1">Uncharacterized protein</fullName>
    </submittedName>
</protein>